<sequence length="188" mass="21801">MESLHTVEEKRQEELDKLIGMNREKLEEFTRKYGQFFIASLAAFTEKFLLQLDEIVTIDDIKVPSMEPPKQKTSVLIRRKLAGLSLEEESEKPLIERGSRKWPGIKPTDITIQNKILLQKTSSVTTTKTTLGHLAAVEARDAVYLKYLASFEEEMKKIQDHATLQVKEAQRWKDSWRRSLHTIQGLYL</sequence>
<accession>A0ABM0SK91</accession>
<dbReference type="Pfam" id="PF14644">
    <property type="entry name" value="DUF4456"/>
    <property type="match status" value="1"/>
</dbReference>
<gene>
    <name evidence="3" type="primary">LOC103611015</name>
</gene>
<organism evidence="2 3">
    <name type="scientific">Galeopterus variegatus</name>
    <name type="common">Malayan flying lemur</name>
    <name type="synonym">Cynocephalus variegatus</name>
    <dbReference type="NCBI Taxonomy" id="482537"/>
    <lineage>
        <taxon>Eukaryota</taxon>
        <taxon>Metazoa</taxon>
        <taxon>Chordata</taxon>
        <taxon>Craniata</taxon>
        <taxon>Vertebrata</taxon>
        <taxon>Euteleostomi</taxon>
        <taxon>Mammalia</taxon>
        <taxon>Eutheria</taxon>
        <taxon>Euarchontoglires</taxon>
        <taxon>Dermoptera</taxon>
        <taxon>Cynocephalidae</taxon>
        <taxon>Galeopterus</taxon>
    </lineage>
</organism>
<dbReference type="RefSeq" id="XP_008593282.1">
    <property type="nucleotide sequence ID" value="XM_008595060.1"/>
</dbReference>
<evidence type="ECO:0000259" key="1">
    <source>
        <dbReference type="Pfam" id="PF14644"/>
    </source>
</evidence>
<keyword evidence="2" id="KW-1185">Reference proteome</keyword>
<name>A0ABM0SK91_GALVR</name>
<protein>
    <submittedName>
        <fullName evidence="3">Coiled-coil domain-containing protein 180-like</fullName>
    </submittedName>
</protein>
<dbReference type="InterPro" id="IPR027914">
    <property type="entry name" value="DUF4456"/>
</dbReference>
<reference evidence="3" key="1">
    <citation type="submission" date="2025-08" db="UniProtKB">
        <authorList>
            <consortium name="RefSeq"/>
        </authorList>
    </citation>
    <scope>IDENTIFICATION</scope>
</reference>
<dbReference type="PANTHER" id="PTHR21444:SF14">
    <property type="entry name" value="COILED-COIL DOMAIN-CONTAINING PROTEIN 180"/>
    <property type="match status" value="1"/>
</dbReference>
<evidence type="ECO:0000313" key="2">
    <source>
        <dbReference type="Proteomes" id="UP000694923"/>
    </source>
</evidence>
<feature type="domain" description="DUF4456" evidence="1">
    <location>
        <begin position="1"/>
        <end position="79"/>
    </location>
</feature>
<evidence type="ECO:0000313" key="3">
    <source>
        <dbReference type="RefSeq" id="XP_008593282.1"/>
    </source>
</evidence>
<dbReference type="Proteomes" id="UP000694923">
    <property type="component" value="Unplaced"/>
</dbReference>
<dbReference type="PANTHER" id="PTHR21444">
    <property type="entry name" value="COILED-COIL DOMAIN-CONTAINING PROTEIN 180"/>
    <property type="match status" value="1"/>
</dbReference>
<proteinExistence type="predicted"/>
<dbReference type="GeneID" id="103611015"/>